<dbReference type="UniPathway" id="UPA00286"/>
<feature type="transmembrane region" description="Helical" evidence="7">
    <location>
        <begin position="21"/>
        <end position="43"/>
    </location>
</feature>
<keyword evidence="6" id="KW-0016">Alginate biosynthesis</keyword>
<keyword evidence="7" id="KW-0472">Membrane</keyword>
<reference evidence="9" key="1">
    <citation type="submission" date="2020-09" db="EMBL/GenBank/DDBJ databases">
        <title>Desulfogranum mesoprofundum gen. nov., sp. nov., a novel mesophilic, sulfate-reducing chemolithoautotroph isolated from a deep-sea hydrothermal vent chimney in the Suiyo Seamount.</title>
        <authorList>
            <person name="Hashimoto Y."/>
            <person name="Nakagawa S."/>
        </authorList>
    </citation>
    <scope>NUCLEOTIDE SEQUENCE</scope>
    <source>
        <strain evidence="9">KT2</strain>
    </source>
</reference>
<feature type="domain" description="AlgX/AlgJ SGNH hydrolase-like" evidence="8">
    <location>
        <begin position="172"/>
        <end position="418"/>
    </location>
</feature>
<evidence type="ECO:0000313" key="9">
    <source>
        <dbReference type="EMBL" id="BCL61463.1"/>
    </source>
</evidence>
<evidence type="ECO:0000256" key="6">
    <source>
        <dbReference type="ARBA" id="ARBA00022841"/>
    </source>
</evidence>
<sequence>MIKKRLSREERARKEIGYTDISRNTATFLVFSFLLIICLVPLIQVGLNRGGDFGPFFRLQLAEPLPGKRDELSLPEKIDRFDKKIIQNMRKLENSLEEGSFLRKLFLPPIQYVFLQYLGQGNEKVVVGNDTSRFLFYTVGLDYLTGQPFLHPDQLEKRATGHEIWERAVQPDPVAAIIDFRDQLAARSIELLVVPVPVKAGIEPERLVATESFSRPLRNRSWSRFMEKLSAEDITVFDAGAVLVDYSRRKDGAFLQSDTHWQPGAMEAVAGKLADFIKETYTLSPGKNDFSLQPVTVHNSGDIARMLTLPESVAVLNEQEVVVNQVLGEEGAYVKADPENSILLLGDSFTNIFSFRGLHWSFAGGLAEHLSYHLGQVVDCLARNDSGAYATRELLAADLARGRDRLAGKRLVIWEFSERELSSGDWKILPMELQEPLDNGFFAVENGENTVVIGRVASISSSPKPGSVPYIDNLITLQLVDLRDRDGTRIDPDQALVYGWGMRSNKLKPLATVRPGDEIRLALSPWEEKESEYGGFRRSPLADDMIELETPNWGELIHDE</sequence>
<keyword evidence="4" id="KW-0732">Signal</keyword>
<organism evidence="9 10">
    <name type="scientific">Desulfomarina profundi</name>
    <dbReference type="NCBI Taxonomy" id="2772557"/>
    <lineage>
        <taxon>Bacteria</taxon>
        <taxon>Pseudomonadati</taxon>
        <taxon>Thermodesulfobacteriota</taxon>
        <taxon>Desulfobulbia</taxon>
        <taxon>Desulfobulbales</taxon>
        <taxon>Desulfobulbaceae</taxon>
        <taxon>Desulfomarina</taxon>
    </lineage>
</organism>
<evidence type="ECO:0000256" key="3">
    <source>
        <dbReference type="ARBA" id="ARBA00022679"/>
    </source>
</evidence>
<dbReference type="Pfam" id="PF16822">
    <property type="entry name" value="ALGX"/>
    <property type="match status" value="1"/>
</dbReference>
<comment type="pathway">
    <text evidence="2">Glycan biosynthesis; alginate biosynthesis.</text>
</comment>
<dbReference type="RefSeq" id="WP_228853912.1">
    <property type="nucleotide sequence ID" value="NZ_AP024086.1"/>
</dbReference>
<evidence type="ECO:0000256" key="1">
    <source>
        <dbReference type="ARBA" id="ARBA00004418"/>
    </source>
</evidence>
<keyword evidence="3" id="KW-0808">Transferase</keyword>
<evidence type="ECO:0000313" key="10">
    <source>
        <dbReference type="Proteomes" id="UP000826725"/>
    </source>
</evidence>
<accession>A0A8D5FLZ7</accession>
<evidence type="ECO:0000256" key="2">
    <source>
        <dbReference type="ARBA" id="ARBA00005182"/>
    </source>
</evidence>
<gene>
    <name evidence="9" type="ORF">DGMP_21560</name>
</gene>
<dbReference type="Proteomes" id="UP000826725">
    <property type="component" value="Chromosome"/>
</dbReference>
<dbReference type="KEGG" id="dbk:DGMP_21560"/>
<dbReference type="EMBL" id="AP024086">
    <property type="protein sequence ID" value="BCL61463.1"/>
    <property type="molecule type" value="Genomic_DNA"/>
</dbReference>
<name>A0A8D5FLZ7_9BACT</name>
<dbReference type="AlphaFoldDB" id="A0A8D5FLZ7"/>
<keyword evidence="7" id="KW-0812">Transmembrane</keyword>
<protein>
    <recommendedName>
        <fullName evidence="8">AlgX/AlgJ SGNH hydrolase-like domain-containing protein</fullName>
    </recommendedName>
</protein>
<keyword evidence="7" id="KW-1133">Transmembrane helix</keyword>
<keyword evidence="5" id="KW-0574">Periplasm</keyword>
<dbReference type="GO" id="GO:0042597">
    <property type="term" value="C:periplasmic space"/>
    <property type="evidence" value="ECO:0007669"/>
    <property type="project" value="UniProtKB-SubCell"/>
</dbReference>
<comment type="subcellular location">
    <subcellularLocation>
        <location evidence="1">Periplasm</location>
    </subcellularLocation>
</comment>
<evidence type="ECO:0000256" key="4">
    <source>
        <dbReference type="ARBA" id="ARBA00022729"/>
    </source>
</evidence>
<evidence type="ECO:0000256" key="7">
    <source>
        <dbReference type="SAM" id="Phobius"/>
    </source>
</evidence>
<dbReference type="InterPro" id="IPR031811">
    <property type="entry name" value="ALGX/ALGJ_SGNH-like"/>
</dbReference>
<evidence type="ECO:0000259" key="8">
    <source>
        <dbReference type="Pfam" id="PF16822"/>
    </source>
</evidence>
<dbReference type="GO" id="GO:0042121">
    <property type="term" value="P:alginic acid biosynthetic process"/>
    <property type="evidence" value="ECO:0007669"/>
    <property type="project" value="UniProtKB-UniPathway"/>
</dbReference>
<dbReference type="GO" id="GO:0016740">
    <property type="term" value="F:transferase activity"/>
    <property type="evidence" value="ECO:0007669"/>
    <property type="project" value="UniProtKB-KW"/>
</dbReference>
<evidence type="ECO:0000256" key="5">
    <source>
        <dbReference type="ARBA" id="ARBA00022764"/>
    </source>
</evidence>
<proteinExistence type="predicted"/>
<keyword evidence="10" id="KW-1185">Reference proteome</keyword>